<dbReference type="Proteomes" id="UP000831701">
    <property type="component" value="Chromosome 8"/>
</dbReference>
<keyword evidence="2" id="KW-1185">Reference proteome</keyword>
<reference evidence="1" key="1">
    <citation type="submission" date="2022-04" db="EMBL/GenBank/DDBJ databases">
        <title>Jade perch genome.</title>
        <authorList>
            <person name="Chao B."/>
        </authorList>
    </citation>
    <scope>NUCLEOTIDE SEQUENCE</scope>
    <source>
        <strain evidence="1">CB-2022</strain>
    </source>
</reference>
<comment type="caution">
    <text evidence="1">The sequence shown here is derived from an EMBL/GenBank/DDBJ whole genome shotgun (WGS) entry which is preliminary data.</text>
</comment>
<protein>
    <submittedName>
        <fullName evidence="1">Uncharacterized protein</fullName>
    </submittedName>
</protein>
<name>A0ACB8WKZ3_9TELE</name>
<organism evidence="1 2">
    <name type="scientific">Scortum barcoo</name>
    <name type="common">barcoo grunter</name>
    <dbReference type="NCBI Taxonomy" id="214431"/>
    <lineage>
        <taxon>Eukaryota</taxon>
        <taxon>Metazoa</taxon>
        <taxon>Chordata</taxon>
        <taxon>Craniata</taxon>
        <taxon>Vertebrata</taxon>
        <taxon>Euteleostomi</taxon>
        <taxon>Actinopterygii</taxon>
        <taxon>Neopterygii</taxon>
        <taxon>Teleostei</taxon>
        <taxon>Neoteleostei</taxon>
        <taxon>Acanthomorphata</taxon>
        <taxon>Eupercaria</taxon>
        <taxon>Centrarchiformes</taxon>
        <taxon>Terapontoidei</taxon>
        <taxon>Terapontidae</taxon>
        <taxon>Scortum</taxon>
    </lineage>
</organism>
<gene>
    <name evidence="1" type="ORF">L3Q82_025372</name>
</gene>
<dbReference type="EMBL" id="CM041538">
    <property type="protein sequence ID" value="KAI3368415.1"/>
    <property type="molecule type" value="Genomic_DNA"/>
</dbReference>
<sequence length="1869" mass="209173">MAQCVQSVQEFVQDSFVPMVAVLCSEEAERATRKNNLNFAELLRPFCRLTSEGHIRDPNNQVQVVKNLRICINNVVTQSPNAASVSLSPAHFQLLNEVVLSCQPQEGAVTSVLTAGDYDLNFNGATRRQASTSGDVEEAVGGQQPSSRTGYLRLCARRNRRSTARALQNDLQQATNVHVSAQTFLQDEGIDAMDWPTRSPDLNPIEHIWDIMSRSIHQRHVAPQTVQELADALIQVWEEIPQETIRHLIRSMPRHYHSLKASIPWYSAWRETLLEVSNSKYYTATTPWFETYRENFLQSMPASDHEFLKHYLACLLVVSSTEAVPVEQFLKLSQEQHRIQHSGEYTNPKWFIPNTLKYYVLLHDMSEGDELRADTVYEDMKQRYGSQGCYLLKINSRTLSAEVDEQIPDPWSQYLHKNNVHNMDILEDVAPTVNRAAVENSVGAAEVACYHSTEKDGVSNSLESHPLQLDTASSSGSLHMLSAVSTEQKKGDPESLAGGARSHGACLTLNDHDHIRQFIQEFTFRGLLPHIEKNIRQLNDQHKGVHQCTWHQDTLDRKSMIRPYVLDTLVKREAELSTELDPLAEEEVGQTWQTQTYCEGLLGNVWPSPLSGRSSTPTSGRAFSQIPREAGDIESEWTMFSDSIVDAADRSCEGCRQAEEGVLSDHVGLWDSRDIHMCFVDLEKAFDRVPRGILWGVLLRVWGPGPLLRRAVRSLYDLEQELGSHCRTQTFSMYWSGLQPSVKRLEARISTSKSEAMAMVLDRPEKGGVPSPGGHGELVSRKGLSRSLFTATKKWFGGGKVPEKSISEPKSTCGILYPLEAPELQIRKMADLCFLVQHYELAYSCYHTAKKDFLSDQAMLYAAGALEMAAVSAFLQAGAPRPYPAHYMDTAIQTYRDVCKNMMLAERCALLSAEVLKSQGKFSEAATLLIKMTSEDSDLRSALLLEQAAHCFINMRNPMVRKFAFHMILAGHRFSKAGQRRHALRCYCQAMQVYKERGWSLAEDHINFTIGRQSFTLRQPENAVIAFKQILTNDSRQTATQQGAFLREYLYVYKSVVGVNEVTLPQLPLPCIHSSATRVYFGHERRLAEGEKQAATHVSLDQEYDQDLAAMWFHLEEQLVAAANRGIVSVNFQPTQCCLNSQTDNLRHPLAVVEEPIIVEVTFRNPLKISLVLSNLSLLWRFRADGVSPPKEKMNEELAGEVITNEETLTLGMTQKDDIVTTEVILEFYMGQEETKMARLRLLPHRTGQLNIVGVVYNLSAAPSGDMAPGIEGQQALDLMMVRGRQELKIQGPRLNQTKEDKMSVRHGPDRRLDPIITPPMPLMEVFFLQFPSALLCGEIRKAYVEFCNVSSVALCSLRVASTHPDFFTFGSQTTTPLTPLSPTSAENCSAYKTLATDSQQGSGASEILVSAEDFSQATSVMEIPIDGNMLQPGESTQLPLWLRGPDKEGVHEINFLFYYESTEKGIKISRSLSVQASACRSSVPPHHSLDDKGSSGTLVFIDVENINTSEAGVREFHIVQVSSSSQHWRLQKCINPAKDKDCKLTSRERAKLCFRATRCKPYQATSDAVEKYTFTDLNLGNERIISSSTPCGDFFFRGCQTSGSQRVDVISSRTSSSSKGPGPVVAEDNACDITNIVKKCNEMDLNIIIIWKVDNYVVVSEASSLRKFLIMLDSLPDMGMAYMVEDNKQLILEGQLHVALQTIGKEASSFTSKEEAQEMVLLKFKSELPPPVILPPAELSQLIKTNLHYPETYTHPFVHNSLCVVPVTLTLTNCSLSQVDVIIDLRHKSTSPESLEVHSLFTWVGQTQYKLQLKSQEVLCLTLQACFLHAGVYNLNTPRVFAKPAEQGTTCETNQQTASPALIIINNA</sequence>
<evidence type="ECO:0000313" key="2">
    <source>
        <dbReference type="Proteomes" id="UP000831701"/>
    </source>
</evidence>
<accession>A0ACB8WKZ3</accession>
<proteinExistence type="predicted"/>
<evidence type="ECO:0000313" key="1">
    <source>
        <dbReference type="EMBL" id="KAI3368415.1"/>
    </source>
</evidence>